<feature type="domain" description="Reverse transcriptase Ty1/copia-type" evidence="2">
    <location>
        <begin position="251"/>
        <end position="327"/>
    </location>
</feature>
<proteinExistence type="predicted"/>
<dbReference type="EMBL" id="SSTE01008862">
    <property type="protein sequence ID" value="KAA0054278.1"/>
    <property type="molecule type" value="Genomic_DNA"/>
</dbReference>
<dbReference type="AlphaFoldDB" id="A0A5A7UH21"/>
<dbReference type="GO" id="GO:0008270">
    <property type="term" value="F:zinc ion binding"/>
    <property type="evidence" value="ECO:0007669"/>
    <property type="project" value="InterPro"/>
</dbReference>
<evidence type="ECO:0000259" key="2">
    <source>
        <dbReference type="Pfam" id="PF07727"/>
    </source>
</evidence>
<dbReference type="InterPro" id="IPR013103">
    <property type="entry name" value="RVT_2"/>
</dbReference>
<comment type="caution">
    <text evidence="3">The sequence shown here is derived from an EMBL/GenBank/DDBJ whole genome shotgun (WGS) entry which is preliminary data.</text>
</comment>
<dbReference type="STRING" id="1194695.A0A5A7UH21"/>
<evidence type="ECO:0000313" key="3">
    <source>
        <dbReference type="EMBL" id="KAA0054278.1"/>
    </source>
</evidence>
<dbReference type="GO" id="GO:0003676">
    <property type="term" value="F:nucleic acid binding"/>
    <property type="evidence" value="ECO:0007669"/>
    <property type="project" value="InterPro"/>
</dbReference>
<dbReference type="Pfam" id="PF07727">
    <property type="entry name" value="RVT_2"/>
    <property type="match status" value="1"/>
</dbReference>
<dbReference type="SUPFAM" id="SSF57756">
    <property type="entry name" value="Retrovirus zinc finger-like domains"/>
    <property type="match status" value="1"/>
</dbReference>
<organism evidence="3 4">
    <name type="scientific">Cucumis melo var. makuwa</name>
    <name type="common">Oriental melon</name>
    <dbReference type="NCBI Taxonomy" id="1194695"/>
    <lineage>
        <taxon>Eukaryota</taxon>
        <taxon>Viridiplantae</taxon>
        <taxon>Streptophyta</taxon>
        <taxon>Embryophyta</taxon>
        <taxon>Tracheophyta</taxon>
        <taxon>Spermatophyta</taxon>
        <taxon>Magnoliopsida</taxon>
        <taxon>eudicotyledons</taxon>
        <taxon>Gunneridae</taxon>
        <taxon>Pentapetalae</taxon>
        <taxon>rosids</taxon>
        <taxon>fabids</taxon>
        <taxon>Cucurbitales</taxon>
        <taxon>Cucurbitaceae</taxon>
        <taxon>Benincaseae</taxon>
        <taxon>Cucumis</taxon>
    </lineage>
</organism>
<gene>
    <name evidence="3" type="ORF">E6C27_scaffold131G002360</name>
</gene>
<evidence type="ECO:0000256" key="1">
    <source>
        <dbReference type="SAM" id="MobiDB-lite"/>
    </source>
</evidence>
<dbReference type="OrthoDB" id="6751514at2759"/>
<dbReference type="Proteomes" id="UP000321393">
    <property type="component" value="Unassembled WGS sequence"/>
</dbReference>
<name>A0A5A7UH21_CUCMM</name>
<protein>
    <submittedName>
        <fullName evidence="3">Gag/pol protein</fullName>
    </submittedName>
</protein>
<accession>A0A5A7UH21</accession>
<evidence type="ECO:0000313" key="4">
    <source>
        <dbReference type="Proteomes" id="UP000321393"/>
    </source>
</evidence>
<feature type="region of interest" description="Disordered" evidence="1">
    <location>
        <begin position="118"/>
        <end position="145"/>
    </location>
</feature>
<dbReference type="InterPro" id="IPR036875">
    <property type="entry name" value="Znf_CCHC_sf"/>
</dbReference>
<sequence length="329" mass="37609">MSSSIIALLKKDQLTDENYVIWKSKLNMILVIADLRFVLMEECPPFPTKNAFQSVRDAYDRWTKANDKARLYILARLSNILSKKHEIMVTARQIMDSLREMFGQPSIQIKQEANVAHSRRFAPSSSGSKKIQKRKGGKGKGPTVAVEGKGKAKVAIKGKCFHCNVNEHWKRNCPKYLVKKKEKEETRSFKQLEKSEMKLKVGMGDVISAHAVVIPDDGVEDPLSYKQAINDVDKDQWVKAMNLEMESMYFNSVWELVDLPDGVKPIGCKWIYKRKRDSAGKVQTFKARLVAKGYTQRKGVDYEETFSPVAMLKSIRILLSIATFYDYEI</sequence>
<reference evidence="3 4" key="1">
    <citation type="submission" date="2019-08" db="EMBL/GenBank/DDBJ databases">
        <title>Draft genome sequences of two oriental melons (Cucumis melo L. var makuwa).</title>
        <authorList>
            <person name="Kwon S.-Y."/>
        </authorList>
    </citation>
    <scope>NUCLEOTIDE SEQUENCE [LARGE SCALE GENOMIC DNA]</scope>
    <source>
        <strain evidence="4">cv. SW 3</strain>
        <tissue evidence="3">Leaf</tissue>
    </source>
</reference>